<dbReference type="GeneID" id="54346400"/>
<keyword evidence="1" id="KW-1133">Transmembrane helix</keyword>
<keyword evidence="1" id="KW-0472">Membrane</keyword>
<evidence type="ECO:0000313" key="2">
    <source>
        <dbReference type="EMBL" id="KAF1925036.1"/>
    </source>
</evidence>
<name>A0A6A5REU1_9PLEO</name>
<evidence type="ECO:0000256" key="1">
    <source>
        <dbReference type="SAM" id="Phobius"/>
    </source>
</evidence>
<feature type="transmembrane region" description="Helical" evidence="1">
    <location>
        <begin position="81"/>
        <end position="114"/>
    </location>
</feature>
<reference evidence="2" key="1">
    <citation type="journal article" date="2020" name="Stud. Mycol.">
        <title>101 Dothideomycetes genomes: a test case for predicting lifestyles and emergence of pathogens.</title>
        <authorList>
            <person name="Haridas S."/>
            <person name="Albert R."/>
            <person name="Binder M."/>
            <person name="Bloem J."/>
            <person name="Labutti K."/>
            <person name="Salamov A."/>
            <person name="Andreopoulos B."/>
            <person name="Baker S."/>
            <person name="Barry K."/>
            <person name="Bills G."/>
            <person name="Bluhm B."/>
            <person name="Cannon C."/>
            <person name="Castanera R."/>
            <person name="Culley D."/>
            <person name="Daum C."/>
            <person name="Ezra D."/>
            <person name="Gonzalez J."/>
            <person name="Henrissat B."/>
            <person name="Kuo A."/>
            <person name="Liang C."/>
            <person name="Lipzen A."/>
            <person name="Lutzoni F."/>
            <person name="Magnuson J."/>
            <person name="Mondo S."/>
            <person name="Nolan M."/>
            <person name="Ohm R."/>
            <person name="Pangilinan J."/>
            <person name="Park H.-J."/>
            <person name="Ramirez L."/>
            <person name="Alfaro M."/>
            <person name="Sun H."/>
            <person name="Tritt A."/>
            <person name="Yoshinaga Y."/>
            <person name="Zwiers L.-H."/>
            <person name="Turgeon B."/>
            <person name="Goodwin S."/>
            <person name="Spatafora J."/>
            <person name="Crous P."/>
            <person name="Grigoriev I."/>
        </authorList>
    </citation>
    <scope>NUCLEOTIDE SEQUENCE</scope>
    <source>
        <strain evidence="2">CBS 183.55</strain>
    </source>
</reference>
<gene>
    <name evidence="2" type="ORF">M421DRAFT_267455</name>
</gene>
<dbReference type="EMBL" id="ML978988">
    <property type="protein sequence ID" value="KAF1925036.1"/>
    <property type="molecule type" value="Genomic_DNA"/>
</dbReference>
<accession>A0A6A5REU1</accession>
<protein>
    <submittedName>
        <fullName evidence="2">Uncharacterized protein</fullName>
    </submittedName>
</protein>
<organism evidence="2 3">
    <name type="scientific">Didymella exigua CBS 183.55</name>
    <dbReference type="NCBI Taxonomy" id="1150837"/>
    <lineage>
        <taxon>Eukaryota</taxon>
        <taxon>Fungi</taxon>
        <taxon>Dikarya</taxon>
        <taxon>Ascomycota</taxon>
        <taxon>Pezizomycotina</taxon>
        <taxon>Dothideomycetes</taxon>
        <taxon>Pleosporomycetidae</taxon>
        <taxon>Pleosporales</taxon>
        <taxon>Pleosporineae</taxon>
        <taxon>Didymellaceae</taxon>
        <taxon>Didymella</taxon>
    </lineage>
</organism>
<keyword evidence="3" id="KW-1185">Reference proteome</keyword>
<keyword evidence="1" id="KW-0812">Transmembrane</keyword>
<dbReference type="RefSeq" id="XP_033445288.1">
    <property type="nucleotide sequence ID" value="XM_033588753.1"/>
</dbReference>
<dbReference type="Proteomes" id="UP000800082">
    <property type="component" value="Unassembled WGS sequence"/>
</dbReference>
<feature type="transmembrane region" description="Helical" evidence="1">
    <location>
        <begin position="149"/>
        <end position="170"/>
    </location>
</feature>
<evidence type="ECO:0000313" key="3">
    <source>
        <dbReference type="Proteomes" id="UP000800082"/>
    </source>
</evidence>
<proteinExistence type="predicted"/>
<dbReference type="AlphaFoldDB" id="A0A6A5REU1"/>
<sequence>MYPNRQERRYREALVILFSSSRGRHVVAESEPRDANPVISSRGEYLGGGGGGGLRHRYTFNNLTSFRSHLKLLKRRFEQTLGYALFVEHLVSVLEVNAATVFGCLTLACSILHLAHTLRNPQHHHTMDTNSPSWFVASQQATTSLRGSAFIAALIFTTLAFIIVILRWYSKIRLVPGTLRLEDFVITAATVSTRPNEEASD</sequence>